<evidence type="ECO:0000256" key="1">
    <source>
        <dbReference type="SAM" id="MobiDB-lite"/>
    </source>
</evidence>
<reference evidence="2" key="1">
    <citation type="submission" date="2021-01" db="EMBL/GenBank/DDBJ databases">
        <authorList>
            <person name="Corre E."/>
            <person name="Pelletier E."/>
            <person name="Niang G."/>
            <person name="Scheremetjew M."/>
            <person name="Finn R."/>
            <person name="Kale V."/>
            <person name="Holt S."/>
            <person name="Cochrane G."/>
            <person name="Meng A."/>
            <person name="Brown T."/>
            <person name="Cohen L."/>
        </authorList>
    </citation>
    <scope>NUCLEOTIDE SEQUENCE</scope>
    <source>
        <strain evidence="2">CCMP3303</strain>
    </source>
</reference>
<gene>
    <name evidence="2" type="ORF">MPOL1434_LOCUS6958</name>
</gene>
<protein>
    <submittedName>
        <fullName evidence="2">Uncharacterized protein</fullName>
    </submittedName>
</protein>
<feature type="compositionally biased region" description="Basic and acidic residues" evidence="1">
    <location>
        <begin position="72"/>
        <end position="87"/>
    </location>
</feature>
<feature type="region of interest" description="Disordered" evidence="1">
    <location>
        <begin position="1"/>
        <end position="118"/>
    </location>
</feature>
<feature type="compositionally biased region" description="Polar residues" evidence="1">
    <location>
        <begin position="30"/>
        <end position="51"/>
    </location>
</feature>
<feature type="compositionally biased region" description="Basic and acidic residues" evidence="1">
    <location>
        <begin position="94"/>
        <end position="106"/>
    </location>
</feature>
<dbReference type="EMBL" id="HBEJ01011864">
    <property type="protein sequence ID" value="CAD8372450.1"/>
    <property type="molecule type" value="Transcribed_RNA"/>
</dbReference>
<evidence type="ECO:0000313" key="2">
    <source>
        <dbReference type="EMBL" id="CAD8372450.1"/>
    </source>
</evidence>
<accession>A0A7S0ARP5</accession>
<sequence>MTTENTKITTNKMDDEANDDGFTTVGKGPKSTSKTPAKSINYKTNTATITPGTEKGKSANRHASLANFGFEVNRRKEADTEEEQKKEDDDEEADAKLAKAAPEGKHPKGRTGADGSGG</sequence>
<proteinExistence type="predicted"/>
<name>A0A7S0ARP5_9STRA</name>
<dbReference type="AlphaFoldDB" id="A0A7S0ARP5"/>
<organism evidence="2">
    <name type="scientific">Minutocellus polymorphus</name>
    <dbReference type="NCBI Taxonomy" id="265543"/>
    <lineage>
        <taxon>Eukaryota</taxon>
        <taxon>Sar</taxon>
        <taxon>Stramenopiles</taxon>
        <taxon>Ochrophyta</taxon>
        <taxon>Bacillariophyta</taxon>
        <taxon>Mediophyceae</taxon>
        <taxon>Cymatosirophycidae</taxon>
        <taxon>Cymatosirales</taxon>
        <taxon>Cymatosiraceae</taxon>
        <taxon>Minutocellus</taxon>
    </lineage>
</organism>
<feature type="compositionally biased region" description="Polar residues" evidence="1">
    <location>
        <begin position="1"/>
        <end position="11"/>
    </location>
</feature>